<dbReference type="RefSeq" id="WP_167703853.1">
    <property type="nucleotide sequence ID" value="NZ_CP118168.1"/>
</dbReference>
<keyword evidence="2" id="KW-1185">Reference proteome</keyword>
<dbReference type="AlphaFoldDB" id="A0A968GDU7"/>
<sequence>MFFSAFSHKWRLMLIIILYSYSRPSYGQTPQEISAQLTAIELSFFQREEPTKLHDSLEEVKKLLMNRVEILETTDPTLEHLLLARTLYLGAMLQPDHYTIADIFQAVMIEEALIPISMGLQYNTDLLDEDKSLFKELLISFYITQARYYFFTKNQAKQALTSLSLALPFSHNPIFILYEMSFIQQSTPEITPLSIDPLKELQRILQHPKALDLDKMFIYLFFAMLYPEQREVYLETAQAFLGTSDSTHTPTDSFINMLVSNIPAPMIPLFIFTLLCSESTNSSVQYPQIR</sequence>
<gene>
    <name evidence="1" type="ORF">HCT46_05885</name>
</gene>
<name>A0A968GDU7_9SPIO</name>
<dbReference type="Proteomes" id="UP000752013">
    <property type="component" value="Unassembled WGS sequence"/>
</dbReference>
<comment type="caution">
    <text evidence="1">The sequence shown here is derived from an EMBL/GenBank/DDBJ whole genome shotgun (WGS) entry which is preliminary data.</text>
</comment>
<dbReference type="EMBL" id="JAATLK010000001">
    <property type="protein sequence ID" value="NIZ47439.1"/>
    <property type="molecule type" value="Genomic_DNA"/>
</dbReference>
<proteinExistence type="predicted"/>
<evidence type="ECO:0000313" key="1">
    <source>
        <dbReference type="EMBL" id="NIZ47439.1"/>
    </source>
</evidence>
<protein>
    <submittedName>
        <fullName evidence="1">Uncharacterized protein</fullName>
    </submittedName>
</protein>
<accession>A0A968GDU7</accession>
<reference evidence="1" key="1">
    <citation type="submission" date="2020-03" db="EMBL/GenBank/DDBJ databases">
        <title>Spirochaetal bacteria isolated from arthropods constitute a novel genus Entomospira genus novum within the order Spirochaetales.</title>
        <authorList>
            <person name="Grana-Miraglia L."/>
            <person name="Sikutova S."/>
            <person name="Fingerle V."/>
            <person name="Sing A."/>
            <person name="Castillo-Ramirez S."/>
            <person name="Margos G."/>
            <person name="Rudolf I."/>
        </authorList>
    </citation>
    <scope>NUCLEOTIDE SEQUENCE</scope>
    <source>
        <strain evidence="1">BR208</strain>
    </source>
</reference>
<evidence type="ECO:0000313" key="2">
    <source>
        <dbReference type="Proteomes" id="UP000752013"/>
    </source>
</evidence>
<organism evidence="1 2">
    <name type="scientific">Entomospira nematocerorum</name>
    <dbReference type="NCBI Taxonomy" id="2719987"/>
    <lineage>
        <taxon>Bacteria</taxon>
        <taxon>Pseudomonadati</taxon>
        <taxon>Spirochaetota</taxon>
        <taxon>Spirochaetia</taxon>
        <taxon>Spirochaetales</taxon>
        <taxon>Spirochaetaceae</taxon>
        <taxon>Entomospira</taxon>
    </lineage>
</organism>